<name>A0A0W0FXE5_MONRR</name>
<dbReference type="AlphaFoldDB" id="A0A0W0FXE5"/>
<feature type="compositionally biased region" description="Polar residues" evidence="1">
    <location>
        <begin position="153"/>
        <end position="166"/>
    </location>
</feature>
<reference evidence="2 3" key="1">
    <citation type="submission" date="2015-12" db="EMBL/GenBank/DDBJ databases">
        <title>Draft genome sequence of Moniliophthora roreri, the causal agent of frosty pod rot of cacao.</title>
        <authorList>
            <person name="Aime M.C."/>
            <person name="Diaz-Valderrama J.R."/>
            <person name="Kijpornyongpan T."/>
            <person name="Phillips-Mora W."/>
        </authorList>
    </citation>
    <scope>NUCLEOTIDE SEQUENCE [LARGE SCALE GENOMIC DNA]</scope>
    <source>
        <strain evidence="2 3">MCA 2952</strain>
    </source>
</reference>
<feature type="region of interest" description="Disordered" evidence="1">
    <location>
        <begin position="1"/>
        <end position="45"/>
    </location>
</feature>
<evidence type="ECO:0000256" key="1">
    <source>
        <dbReference type="SAM" id="MobiDB-lite"/>
    </source>
</evidence>
<proteinExistence type="predicted"/>
<evidence type="ECO:0000313" key="2">
    <source>
        <dbReference type="EMBL" id="KTB40996.1"/>
    </source>
</evidence>
<feature type="compositionally biased region" description="Pro residues" evidence="1">
    <location>
        <begin position="1"/>
        <end position="11"/>
    </location>
</feature>
<dbReference type="EMBL" id="LATX01001526">
    <property type="protein sequence ID" value="KTB40996.1"/>
    <property type="molecule type" value="Genomic_DNA"/>
</dbReference>
<feature type="region of interest" description="Disordered" evidence="1">
    <location>
        <begin position="148"/>
        <end position="172"/>
    </location>
</feature>
<comment type="caution">
    <text evidence="2">The sequence shown here is derived from an EMBL/GenBank/DDBJ whole genome shotgun (WGS) entry which is preliminary data.</text>
</comment>
<accession>A0A0W0FXE5</accession>
<sequence length="217" mass="24045">MNSPPPLPVRPNLPERPSMPQGYLQSFRTPYASPPPLSQSIPTPNVPIVSVWDDEDVEADDRDLQIEPRSNNPITHTTALLDEVHQELSVLCANWKSTAPSTVWTMSARFATLIKLAISLDIVGTEDGLRELWDETIPAVHQLLTTIGDMTPRGTTPTMETENSRPQDPPLGDGIVVDMGSPEGPRIFRRIDRETVIREAQWGGEWLVEGQPIVSNV</sequence>
<protein>
    <submittedName>
        <fullName evidence="2">Uncharacterized protein</fullName>
    </submittedName>
</protein>
<evidence type="ECO:0000313" key="3">
    <source>
        <dbReference type="Proteomes" id="UP000054988"/>
    </source>
</evidence>
<organism evidence="2 3">
    <name type="scientific">Moniliophthora roreri</name>
    <name type="common">Frosty pod rot fungus</name>
    <name type="synonym">Monilia roreri</name>
    <dbReference type="NCBI Taxonomy" id="221103"/>
    <lineage>
        <taxon>Eukaryota</taxon>
        <taxon>Fungi</taxon>
        <taxon>Dikarya</taxon>
        <taxon>Basidiomycota</taxon>
        <taxon>Agaricomycotina</taxon>
        <taxon>Agaricomycetes</taxon>
        <taxon>Agaricomycetidae</taxon>
        <taxon>Agaricales</taxon>
        <taxon>Marasmiineae</taxon>
        <taxon>Marasmiaceae</taxon>
        <taxon>Moniliophthora</taxon>
    </lineage>
</organism>
<dbReference type="Proteomes" id="UP000054988">
    <property type="component" value="Unassembled WGS sequence"/>
</dbReference>
<gene>
    <name evidence="2" type="ORF">WG66_6422</name>
</gene>